<gene>
    <name evidence="2" type="ORF">J2S03_000758</name>
</gene>
<organism evidence="2 3">
    <name type="scientific">Alicyclobacillus cycloheptanicus</name>
    <dbReference type="NCBI Taxonomy" id="1457"/>
    <lineage>
        <taxon>Bacteria</taxon>
        <taxon>Bacillati</taxon>
        <taxon>Bacillota</taxon>
        <taxon>Bacilli</taxon>
        <taxon>Bacillales</taxon>
        <taxon>Alicyclobacillaceae</taxon>
        <taxon>Alicyclobacillus</taxon>
    </lineage>
</organism>
<reference evidence="2 3" key="1">
    <citation type="submission" date="2023-07" db="EMBL/GenBank/DDBJ databases">
        <title>Genomic Encyclopedia of Type Strains, Phase IV (KMG-IV): sequencing the most valuable type-strain genomes for metagenomic binning, comparative biology and taxonomic classification.</title>
        <authorList>
            <person name="Goeker M."/>
        </authorList>
    </citation>
    <scope>NUCLEOTIDE SEQUENCE [LARGE SCALE GENOMIC DNA]</scope>
    <source>
        <strain evidence="2 3">DSM 4006</strain>
    </source>
</reference>
<feature type="region of interest" description="Disordered" evidence="1">
    <location>
        <begin position="52"/>
        <end position="77"/>
    </location>
</feature>
<evidence type="ECO:0000256" key="1">
    <source>
        <dbReference type="SAM" id="MobiDB-lite"/>
    </source>
</evidence>
<dbReference type="Proteomes" id="UP001232973">
    <property type="component" value="Unassembled WGS sequence"/>
</dbReference>
<evidence type="ECO:0000313" key="2">
    <source>
        <dbReference type="EMBL" id="MDQ0188944.1"/>
    </source>
</evidence>
<sequence length="222" mass="23950">MRMREMQHLVLLSMTGLAGAGLVTTGTYSLLTSSADATSDAFAAGTVQIQVWDGNSANPPDPNTSEMSPPETSAEANRSAPQYFYPGTEQTQQFTVKNSGSLSAWVGLVDQLPAHIPLAASYTVRIYAPGQTQTASRQPLQQYDEDWSTVSDAVPSTPFVLPAGDYAEISYQYKLGAQTPTRFQHQSDTLQLEVWAVQFENNVNPAGTGPMTWDANLQAADP</sequence>
<comment type="caution">
    <text evidence="2">The sequence shown here is derived from an EMBL/GenBank/DDBJ whole genome shotgun (WGS) entry which is preliminary data.</text>
</comment>
<dbReference type="RefSeq" id="WP_274456464.1">
    <property type="nucleotide sequence ID" value="NZ_CP067097.1"/>
</dbReference>
<proteinExistence type="predicted"/>
<accession>A0ABT9XFV1</accession>
<protein>
    <recommendedName>
        <fullName evidence="4">SipW-cognate class signal peptide</fullName>
    </recommendedName>
</protein>
<dbReference type="EMBL" id="JAUSTP010000003">
    <property type="protein sequence ID" value="MDQ0188944.1"/>
    <property type="molecule type" value="Genomic_DNA"/>
</dbReference>
<name>A0ABT9XFV1_9BACL</name>
<evidence type="ECO:0008006" key="4">
    <source>
        <dbReference type="Google" id="ProtNLM"/>
    </source>
</evidence>
<keyword evidence="3" id="KW-1185">Reference proteome</keyword>
<evidence type="ECO:0000313" key="3">
    <source>
        <dbReference type="Proteomes" id="UP001232973"/>
    </source>
</evidence>